<dbReference type="InterPro" id="IPR011992">
    <property type="entry name" value="EF-hand-dom_pair"/>
</dbReference>
<feature type="region of interest" description="Disordered" evidence="1">
    <location>
        <begin position="209"/>
        <end position="275"/>
    </location>
</feature>
<evidence type="ECO:0000313" key="3">
    <source>
        <dbReference type="Proteomes" id="UP000325081"/>
    </source>
</evidence>
<dbReference type="Proteomes" id="UP000325081">
    <property type="component" value="Unassembled WGS sequence"/>
</dbReference>
<dbReference type="AlphaFoldDB" id="A0A5A7RHM7"/>
<comment type="caution">
    <text evidence="2">The sequence shown here is derived from an EMBL/GenBank/DDBJ whole genome shotgun (WGS) entry which is preliminary data.</text>
</comment>
<accession>A0A5A7RHM7</accession>
<dbReference type="OrthoDB" id="8785703at2759"/>
<proteinExistence type="predicted"/>
<organism evidence="2 3">
    <name type="scientific">Striga asiatica</name>
    <name type="common">Asiatic witchweed</name>
    <name type="synonym">Buchnera asiatica</name>
    <dbReference type="NCBI Taxonomy" id="4170"/>
    <lineage>
        <taxon>Eukaryota</taxon>
        <taxon>Viridiplantae</taxon>
        <taxon>Streptophyta</taxon>
        <taxon>Embryophyta</taxon>
        <taxon>Tracheophyta</taxon>
        <taxon>Spermatophyta</taxon>
        <taxon>Magnoliopsida</taxon>
        <taxon>eudicotyledons</taxon>
        <taxon>Gunneridae</taxon>
        <taxon>Pentapetalae</taxon>
        <taxon>asterids</taxon>
        <taxon>lamiids</taxon>
        <taxon>Lamiales</taxon>
        <taxon>Orobanchaceae</taxon>
        <taxon>Buchnereae</taxon>
        <taxon>Striga</taxon>
    </lineage>
</organism>
<feature type="compositionally biased region" description="Acidic residues" evidence="1">
    <location>
        <begin position="210"/>
        <end position="219"/>
    </location>
</feature>
<dbReference type="SUPFAM" id="SSF47473">
    <property type="entry name" value="EF-hand"/>
    <property type="match status" value="1"/>
</dbReference>
<keyword evidence="3" id="KW-1185">Reference proteome</keyword>
<protein>
    <submittedName>
        <fullName evidence="2">Calcium-binding EF hand family protein</fullName>
    </submittedName>
</protein>
<gene>
    <name evidence="2" type="ORF">STAS_34446</name>
</gene>
<name>A0A5A7RHM7_STRAF</name>
<feature type="compositionally biased region" description="Basic and acidic residues" evidence="1">
    <location>
        <begin position="265"/>
        <end position="275"/>
    </location>
</feature>
<sequence length="275" mass="31582">MDEIIKMAKIQYQKLPEDDKSHLVEAFAQLDGDGLGRIDPLLLLKNVAFPELVGRDLLYFNQFADDSYGRLSFDRFLAIWYAGDRCLRNCHWCGKILPAVYFTCRKCDEEDQEFRLCIGCFEGGEYYHKHPAEEIEDITVFKPIESKGSPLAEDDYPVGSRIRQTYLSKELKAISEYRSRTGTNFAVMTGQIGSFMEMLANFPPVVYDKDQEEDTEENREENATTEENREENATDDKEKKDTKREEDAGKDREEDATGEEEDNNVDEKEGAAKGN</sequence>
<reference evidence="3" key="1">
    <citation type="journal article" date="2019" name="Curr. Biol.">
        <title>Genome Sequence of Striga asiatica Provides Insight into the Evolution of Plant Parasitism.</title>
        <authorList>
            <person name="Yoshida S."/>
            <person name="Kim S."/>
            <person name="Wafula E.K."/>
            <person name="Tanskanen J."/>
            <person name="Kim Y.M."/>
            <person name="Honaas L."/>
            <person name="Yang Z."/>
            <person name="Spallek T."/>
            <person name="Conn C.E."/>
            <person name="Ichihashi Y."/>
            <person name="Cheong K."/>
            <person name="Cui S."/>
            <person name="Der J.P."/>
            <person name="Gundlach H."/>
            <person name="Jiao Y."/>
            <person name="Hori C."/>
            <person name="Ishida J.K."/>
            <person name="Kasahara H."/>
            <person name="Kiba T."/>
            <person name="Kim M.S."/>
            <person name="Koo N."/>
            <person name="Laohavisit A."/>
            <person name="Lee Y.H."/>
            <person name="Lumba S."/>
            <person name="McCourt P."/>
            <person name="Mortimer J.C."/>
            <person name="Mutuku J.M."/>
            <person name="Nomura T."/>
            <person name="Sasaki-Sekimoto Y."/>
            <person name="Seto Y."/>
            <person name="Wang Y."/>
            <person name="Wakatake T."/>
            <person name="Sakakibara H."/>
            <person name="Demura T."/>
            <person name="Yamaguchi S."/>
            <person name="Yoneyama K."/>
            <person name="Manabe R.I."/>
            <person name="Nelson D.C."/>
            <person name="Schulman A.H."/>
            <person name="Timko M.P."/>
            <person name="dePamphilis C.W."/>
            <person name="Choi D."/>
            <person name="Shirasu K."/>
        </authorList>
    </citation>
    <scope>NUCLEOTIDE SEQUENCE [LARGE SCALE GENOMIC DNA]</scope>
    <source>
        <strain evidence="3">cv. UVA1</strain>
    </source>
</reference>
<evidence type="ECO:0000256" key="1">
    <source>
        <dbReference type="SAM" id="MobiDB-lite"/>
    </source>
</evidence>
<feature type="compositionally biased region" description="Basic and acidic residues" evidence="1">
    <location>
        <begin position="220"/>
        <end position="255"/>
    </location>
</feature>
<evidence type="ECO:0000313" key="2">
    <source>
        <dbReference type="EMBL" id="GER56705.1"/>
    </source>
</evidence>
<dbReference type="EMBL" id="BKCP01012737">
    <property type="protein sequence ID" value="GER56705.1"/>
    <property type="molecule type" value="Genomic_DNA"/>
</dbReference>